<protein>
    <recommendedName>
        <fullName evidence="2">FAD dependent oxidoreductase domain-containing protein</fullName>
    </recommendedName>
</protein>
<feature type="domain" description="FAD dependent oxidoreductase" evidence="2">
    <location>
        <begin position="1"/>
        <end position="210"/>
    </location>
</feature>
<dbReference type="AlphaFoldDB" id="X0UY51"/>
<proteinExistence type="predicted"/>
<evidence type="ECO:0000259" key="2">
    <source>
        <dbReference type="Pfam" id="PF01266"/>
    </source>
</evidence>
<gene>
    <name evidence="3" type="ORF">S01H1_40198</name>
</gene>
<dbReference type="GO" id="GO:0016491">
    <property type="term" value="F:oxidoreductase activity"/>
    <property type="evidence" value="ECO:0007669"/>
    <property type="project" value="UniProtKB-KW"/>
</dbReference>
<evidence type="ECO:0000256" key="1">
    <source>
        <dbReference type="ARBA" id="ARBA00023002"/>
    </source>
</evidence>
<comment type="caution">
    <text evidence="3">The sequence shown here is derived from an EMBL/GenBank/DDBJ whole genome shotgun (WGS) entry which is preliminary data.</text>
</comment>
<dbReference type="Pfam" id="PF01266">
    <property type="entry name" value="DAO"/>
    <property type="match status" value="1"/>
</dbReference>
<dbReference type="InterPro" id="IPR006076">
    <property type="entry name" value="FAD-dep_OxRdtase"/>
</dbReference>
<evidence type="ECO:0000313" key="3">
    <source>
        <dbReference type="EMBL" id="GAG04092.1"/>
    </source>
</evidence>
<dbReference type="EMBL" id="BARS01025432">
    <property type="protein sequence ID" value="GAG04092.1"/>
    <property type="molecule type" value="Genomic_DNA"/>
</dbReference>
<dbReference type="SUPFAM" id="SSF51905">
    <property type="entry name" value="FAD/NAD(P)-binding domain"/>
    <property type="match status" value="1"/>
</dbReference>
<dbReference type="GO" id="GO:0005737">
    <property type="term" value="C:cytoplasm"/>
    <property type="evidence" value="ECO:0007669"/>
    <property type="project" value="TreeGrafter"/>
</dbReference>
<sequence length="239" mass="26312">GAAFCSSDGFLEDSDGLTQVLVNRGKEKGARVRLEPATAIDVEGDRIVGVRTPSGRIETRIVVNAAGCECSELAKPLGLELPIKVERRRLVYMDRIRERVIEPLVAALDVGWAGKQLIDGVIYMGYLRETSENLDDWAYTERVVEKAVEVMPSLMEMKVKRLVDGPYDTTPDGHPFLGGVQGLDGYFQAAGFSGHGFMLSPAVGRVMAEMILDLEPSLPVEPFSFERFQKKSAQDHLVI</sequence>
<reference evidence="3" key="1">
    <citation type="journal article" date="2014" name="Front. Microbiol.">
        <title>High frequency of phylogenetically diverse reductive dehalogenase-homologous genes in deep subseafloor sedimentary metagenomes.</title>
        <authorList>
            <person name="Kawai M."/>
            <person name="Futagami T."/>
            <person name="Toyoda A."/>
            <person name="Takaki Y."/>
            <person name="Nishi S."/>
            <person name="Hori S."/>
            <person name="Arai W."/>
            <person name="Tsubouchi T."/>
            <person name="Morono Y."/>
            <person name="Uchiyama I."/>
            <person name="Ito T."/>
            <person name="Fujiyama A."/>
            <person name="Inagaki F."/>
            <person name="Takami H."/>
        </authorList>
    </citation>
    <scope>NUCLEOTIDE SEQUENCE</scope>
    <source>
        <strain evidence="3">Expedition CK06-06</strain>
    </source>
</reference>
<dbReference type="InterPro" id="IPR036188">
    <property type="entry name" value="FAD/NAD-bd_sf"/>
</dbReference>
<dbReference type="PANTHER" id="PTHR13847:SF287">
    <property type="entry name" value="FAD-DEPENDENT OXIDOREDUCTASE DOMAIN-CONTAINING PROTEIN 1"/>
    <property type="match status" value="1"/>
</dbReference>
<dbReference type="Gene3D" id="3.30.9.10">
    <property type="entry name" value="D-Amino Acid Oxidase, subunit A, domain 2"/>
    <property type="match status" value="1"/>
</dbReference>
<name>X0UY51_9ZZZZ</name>
<keyword evidence="1" id="KW-0560">Oxidoreductase</keyword>
<feature type="non-terminal residue" evidence="3">
    <location>
        <position position="1"/>
    </location>
</feature>
<accession>X0UY51</accession>
<dbReference type="Gene3D" id="3.50.50.60">
    <property type="entry name" value="FAD/NAD(P)-binding domain"/>
    <property type="match status" value="1"/>
</dbReference>
<dbReference type="PANTHER" id="PTHR13847">
    <property type="entry name" value="SARCOSINE DEHYDROGENASE-RELATED"/>
    <property type="match status" value="1"/>
</dbReference>
<organism evidence="3">
    <name type="scientific">marine sediment metagenome</name>
    <dbReference type="NCBI Taxonomy" id="412755"/>
    <lineage>
        <taxon>unclassified sequences</taxon>
        <taxon>metagenomes</taxon>
        <taxon>ecological metagenomes</taxon>
    </lineage>
</organism>